<proteinExistence type="predicted"/>
<reference evidence="2" key="2">
    <citation type="submission" date="2018-03" db="EMBL/GenBank/DDBJ databases">
        <title>The Triticum urartu genome reveals the dynamic nature of wheat genome evolution.</title>
        <authorList>
            <person name="Ling H."/>
            <person name="Ma B."/>
            <person name="Shi X."/>
            <person name="Liu H."/>
            <person name="Dong L."/>
            <person name="Sun H."/>
            <person name="Cao Y."/>
            <person name="Gao Q."/>
            <person name="Zheng S."/>
            <person name="Li Y."/>
            <person name="Yu Y."/>
            <person name="Du H."/>
            <person name="Qi M."/>
            <person name="Li Y."/>
            <person name="Yu H."/>
            <person name="Cui Y."/>
            <person name="Wang N."/>
            <person name="Chen C."/>
            <person name="Wu H."/>
            <person name="Zhao Y."/>
            <person name="Zhang J."/>
            <person name="Li Y."/>
            <person name="Zhou W."/>
            <person name="Zhang B."/>
            <person name="Hu W."/>
            <person name="Eijk M."/>
            <person name="Tang J."/>
            <person name="Witsenboer H."/>
            <person name="Zhao S."/>
            <person name="Li Z."/>
            <person name="Zhang A."/>
            <person name="Wang D."/>
            <person name="Liang C."/>
        </authorList>
    </citation>
    <scope>NUCLEOTIDE SEQUENCE [LARGE SCALE GENOMIC DNA]</scope>
    <source>
        <strain evidence="2">cv. G1812</strain>
    </source>
</reference>
<reference evidence="2" key="3">
    <citation type="submission" date="2022-06" db="UniProtKB">
        <authorList>
            <consortium name="EnsemblPlants"/>
        </authorList>
    </citation>
    <scope>IDENTIFICATION</scope>
</reference>
<reference evidence="3" key="1">
    <citation type="journal article" date="2013" name="Nature">
        <title>Draft genome of the wheat A-genome progenitor Triticum urartu.</title>
        <authorList>
            <person name="Ling H.Q."/>
            <person name="Zhao S."/>
            <person name="Liu D."/>
            <person name="Wang J."/>
            <person name="Sun H."/>
            <person name="Zhang C."/>
            <person name="Fan H."/>
            <person name="Li D."/>
            <person name="Dong L."/>
            <person name="Tao Y."/>
            <person name="Gao C."/>
            <person name="Wu H."/>
            <person name="Li Y."/>
            <person name="Cui Y."/>
            <person name="Guo X."/>
            <person name="Zheng S."/>
            <person name="Wang B."/>
            <person name="Yu K."/>
            <person name="Liang Q."/>
            <person name="Yang W."/>
            <person name="Lou X."/>
            <person name="Chen J."/>
            <person name="Feng M."/>
            <person name="Jian J."/>
            <person name="Zhang X."/>
            <person name="Luo G."/>
            <person name="Jiang Y."/>
            <person name="Liu J."/>
            <person name="Wang Z."/>
            <person name="Sha Y."/>
            <person name="Zhang B."/>
            <person name="Wu H."/>
            <person name="Tang D."/>
            <person name="Shen Q."/>
            <person name="Xue P."/>
            <person name="Zou S."/>
            <person name="Wang X."/>
            <person name="Liu X."/>
            <person name="Wang F."/>
            <person name="Yang Y."/>
            <person name="An X."/>
            <person name="Dong Z."/>
            <person name="Zhang K."/>
            <person name="Zhang X."/>
            <person name="Luo M.C."/>
            <person name="Dvorak J."/>
            <person name="Tong Y."/>
            <person name="Wang J."/>
            <person name="Yang H."/>
            <person name="Li Z."/>
            <person name="Wang D."/>
            <person name="Zhang A."/>
            <person name="Wang J."/>
        </authorList>
    </citation>
    <scope>NUCLEOTIDE SEQUENCE</scope>
    <source>
        <strain evidence="3">cv. G1812</strain>
    </source>
</reference>
<feature type="compositionally biased region" description="Low complexity" evidence="1">
    <location>
        <begin position="27"/>
        <end position="46"/>
    </location>
</feature>
<keyword evidence="3" id="KW-1185">Reference proteome</keyword>
<organism evidence="2 3">
    <name type="scientific">Triticum urartu</name>
    <name type="common">Red wild einkorn</name>
    <name type="synonym">Crithodium urartu</name>
    <dbReference type="NCBI Taxonomy" id="4572"/>
    <lineage>
        <taxon>Eukaryota</taxon>
        <taxon>Viridiplantae</taxon>
        <taxon>Streptophyta</taxon>
        <taxon>Embryophyta</taxon>
        <taxon>Tracheophyta</taxon>
        <taxon>Spermatophyta</taxon>
        <taxon>Magnoliopsida</taxon>
        <taxon>Liliopsida</taxon>
        <taxon>Poales</taxon>
        <taxon>Poaceae</taxon>
        <taxon>BOP clade</taxon>
        <taxon>Pooideae</taxon>
        <taxon>Triticodae</taxon>
        <taxon>Triticeae</taxon>
        <taxon>Triticinae</taxon>
        <taxon>Triticum</taxon>
    </lineage>
</organism>
<name>A0A8R7TWA2_TRIUA</name>
<feature type="region of interest" description="Disordered" evidence="1">
    <location>
        <begin position="1"/>
        <end position="56"/>
    </location>
</feature>
<dbReference type="AlphaFoldDB" id="A0A8R7TWA2"/>
<sequence>QFVRTPKEKRKIPSAPTPLITLPQSPRPLASHAPSPSLPSTASSGACRQPRRRDHSDCVTHRLLPPRLRAHNHPTVQIRCAIPALEGRAPHLFGGWRLGRFELAESAARVAPAGRRTCVDRPQFLRDKSQDGSRHHTVSVFVVEAMFGGMRQLKRSSR</sequence>
<accession>A0A8R7TWA2</accession>
<dbReference type="EnsemblPlants" id="TuG1812G0300002458.01.T01">
    <property type="protein sequence ID" value="TuG1812G0300002458.01.T01"/>
    <property type="gene ID" value="TuG1812G0300002458.01"/>
</dbReference>
<evidence type="ECO:0000313" key="2">
    <source>
        <dbReference type="EnsemblPlants" id="TuG1812G0300002458.01.T01"/>
    </source>
</evidence>
<evidence type="ECO:0000256" key="1">
    <source>
        <dbReference type="SAM" id="MobiDB-lite"/>
    </source>
</evidence>
<dbReference type="Gramene" id="TuG1812G0300002458.01.T01">
    <property type="protein sequence ID" value="TuG1812G0300002458.01.T01"/>
    <property type="gene ID" value="TuG1812G0300002458.01"/>
</dbReference>
<evidence type="ECO:0000313" key="3">
    <source>
        <dbReference type="Proteomes" id="UP000015106"/>
    </source>
</evidence>
<dbReference type="Proteomes" id="UP000015106">
    <property type="component" value="Chromosome 3"/>
</dbReference>
<protein>
    <submittedName>
        <fullName evidence="2">Uncharacterized protein</fullName>
    </submittedName>
</protein>